<feature type="compositionally biased region" description="Basic and acidic residues" evidence="1">
    <location>
        <begin position="149"/>
        <end position="163"/>
    </location>
</feature>
<feature type="compositionally biased region" description="Polar residues" evidence="1">
    <location>
        <begin position="222"/>
        <end position="234"/>
    </location>
</feature>
<sequence length="792" mass="85545">MKPRASQDNAADASEDEDEVEEEEEEEEDDDEEDNEEKDKDDEKEEEEDEKEEEDGDSSGDSSEASSEEKPKETKVQLLPRDRSRSRSRNAKKDRRSRSKLKRQEKKSSWRANRINAMLRSSSSPKKRRSRSPRKSRDRRPRSALRSPRRSEKRERRKDDRKRCSSSSRKDRKKRSRSRSARYKKNDRKGSPRRSQHRRRSPSPLLKKGDSEKAVAKGSSEVPKTSPSTQSQLFNALESLEALLNDKAQDPKTKETKPQSTQQTSKPPLERPPLPRQPAKLAQPAQPKPAQPKQPVQAVPKPASLGLPKKPQVLDWRRRSAVETKPPQQDQRASDPGYDFALRAHAGQLAAALAAAQALHNPGNKEVSRKIAALLEQCPNLTDDALTSLRTLQSDEVIQVLTTLVSRRMDIKDASTWVIQVISGMNGSMPGGNSGGSTSGSGGGGGGGGGGSGGSSGGGGGGSTSQGTATNSAVVKEMLERHLPNLAVPAKYVLLQNSEADAIKIIQDHASFSGDASDSVCQAANLALQGACNMQLYPMGMDAFSMMNQMGCGMMGMMGMMDMMPGCFGGMMPGQMMSMGGCSGCGMMGCGGCGGNMCGAAANTGNAATTDNSNAITAATAEPESTAIPMLASPYVIPAGVQLVSENEELLDELRSLQIDEKVFQEVLKLPAQEAKFHLQKVQQRGEEVRNVSAYLTKVTANFWAQGPRVPLTEDVAEWAPEISEGLSRPEEGQPLPVQPEPATPDEGPSSLMGVAPLSKADAFRQADEPEDNSSASGMSSFVSWTAPALRS</sequence>
<feature type="compositionally biased region" description="Polar residues" evidence="1">
    <location>
        <begin position="773"/>
        <end position="784"/>
    </location>
</feature>
<feature type="region of interest" description="Disordered" evidence="1">
    <location>
        <begin position="726"/>
        <end position="792"/>
    </location>
</feature>
<accession>A0ABP0MZ10</accession>
<reference evidence="2 4" key="1">
    <citation type="submission" date="2024-02" db="EMBL/GenBank/DDBJ databases">
        <authorList>
            <person name="Chen Y."/>
            <person name="Shah S."/>
            <person name="Dougan E. K."/>
            <person name="Thang M."/>
            <person name="Chan C."/>
        </authorList>
    </citation>
    <scope>NUCLEOTIDE SEQUENCE [LARGE SCALE GENOMIC DNA]</scope>
</reference>
<organism evidence="2 4">
    <name type="scientific">Durusdinium trenchii</name>
    <dbReference type="NCBI Taxonomy" id="1381693"/>
    <lineage>
        <taxon>Eukaryota</taxon>
        <taxon>Sar</taxon>
        <taxon>Alveolata</taxon>
        <taxon>Dinophyceae</taxon>
        <taxon>Suessiales</taxon>
        <taxon>Symbiodiniaceae</taxon>
        <taxon>Durusdinium</taxon>
    </lineage>
</organism>
<feature type="compositionally biased region" description="Gly residues" evidence="1">
    <location>
        <begin position="429"/>
        <end position="464"/>
    </location>
</feature>
<feature type="compositionally biased region" description="Basic residues" evidence="1">
    <location>
        <begin position="170"/>
        <end position="201"/>
    </location>
</feature>
<evidence type="ECO:0000313" key="4">
    <source>
        <dbReference type="Proteomes" id="UP001642464"/>
    </source>
</evidence>
<dbReference type="PANTHER" id="PTHR48209:SF2">
    <property type="entry name" value="FI24008P1"/>
    <property type="match status" value="1"/>
</dbReference>
<protein>
    <submittedName>
        <fullName evidence="2">Uncharacterized protein</fullName>
    </submittedName>
</protein>
<feature type="compositionally biased region" description="Low complexity" evidence="1">
    <location>
        <begin position="293"/>
        <end position="303"/>
    </location>
</feature>
<feature type="compositionally biased region" description="Acidic residues" evidence="1">
    <location>
        <begin position="13"/>
        <end position="58"/>
    </location>
</feature>
<proteinExistence type="predicted"/>
<feature type="compositionally biased region" description="Basic and acidic residues" evidence="1">
    <location>
        <begin position="247"/>
        <end position="257"/>
    </location>
</feature>
<dbReference type="EMBL" id="CAXAMM010036803">
    <property type="protein sequence ID" value="CAK9076296.1"/>
    <property type="molecule type" value="Genomic_DNA"/>
</dbReference>
<feature type="compositionally biased region" description="Basic and acidic residues" evidence="1">
    <location>
        <begin position="67"/>
        <end position="85"/>
    </location>
</feature>
<feature type="compositionally biased region" description="Basic residues" evidence="1">
    <location>
        <begin position="86"/>
        <end position="105"/>
    </location>
</feature>
<evidence type="ECO:0000256" key="1">
    <source>
        <dbReference type="SAM" id="MobiDB-lite"/>
    </source>
</evidence>
<feature type="compositionally biased region" description="Basic residues" evidence="1">
    <location>
        <begin position="125"/>
        <end position="143"/>
    </location>
</feature>
<comment type="caution">
    <text evidence="2">The sequence shown here is derived from an EMBL/GenBank/DDBJ whole genome shotgun (WGS) entry which is preliminary data.</text>
</comment>
<dbReference type="Proteomes" id="UP001642464">
    <property type="component" value="Unassembled WGS sequence"/>
</dbReference>
<gene>
    <name evidence="2" type="ORF">SCF082_LOCUS30548</name>
    <name evidence="3" type="ORF">SCF082_LOCUS36813</name>
</gene>
<name>A0ABP0MZ10_9DINO</name>
<evidence type="ECO:0000313" key="3">
    <source>
        <dbReference type="EMBL" id="CAK9076296.1"/>
    </source>
</evidence>
<feature type="region of interest" description="Disordered" evidence="1">
    <location>
        <begin position="429"/>
        <end position="469"/>
    </location>
</feature>
<dbReference type="EMBL" id="CAXAMM010025302">
    <property type="protein sequence ID" value="CAK9056757.1"/>
    <property type="molecule type" value="Genomic_DNA"/>
</dbReference>
<evidence type="ECO:0000313" key="2">
    <source>
        <dbReference type="EMBL" id="CAK9056757.1"/>
    </source>
</evidence>
<feature type="region of interest" description="Disordered" evidence="1">
    <location>
        <begin position="1"/>
        <end position="335"/>
    </location>
</feature>
<keyword evidence="4" id="KW-1185">Reference proteome</keyword>
<dbReference type="PANTHER" id="PTHR48209">
    <property type="entry name" value="AGL056WP"/>
    <property type="match status" value="1"/>
</dbReference>